<dbReference type="InterPro" id="IPR058652">
    <property type="entry name" value="VapC50_C"/>
</dbReference>
<feature type="domain" description="PIN" evidence="1">
    <location>
        <begin position="9"/>
        <end position="119"/>
    </location>
</feature>
<keyword evidence="4" id="KW-1185">Reference proteome</keyword>
<accession>A0ABS3J7D6</accession>
<dbReference type="Pfam" id="PF13470">
    <property type="entry name" value="PIN_3"/>
    <property type="match status" value="1"/>
</dbReference>
<evidence type="ECO:0000259" key="1">
    <source>
        <dbReference type="Pfam" id="PF13470"/>
    </source>
</evidence>
<proteinExistence type="predicted"/>
<protein>
    <submittedName>
        <fullName evidence="3">PIN domain-containing protein</fullName>
    </submittedName>
</protein>
<dbReference type="Pfam" id="PF26343">
    <property type="entry name" value="VapC50_C"/>
    <property type="match status" value="1"/>
</dbReference>
<dbReference type="RefSeq" id="WP_207352211.1">
    <property type="nucleotide sequence ID" value="NZ_JAFMPY010000022.1"/>
</dbReference>
<sequence>MFANRFTALIDACTLAGTLRRNLLLSLAEAEFFRIRWSEQIMEETERAINAILEGKNAPDAAERASRARKAMEGAFEEAMVFDFDLFLPACGELPDPGDAHVLAAAIKTQAAIIVTENLKDFPPAYLDRFGIEVRSADAFLANTIALDEGKAVAAIRIMRKRLKIPEKTPAILLLEMEAAGLTETVDVLRSHERSL</sequence>
<evidence type="ECO:0000313" key="3">
    <source>
        <dbReference type="EMBL" id="MBO0905579.1"/>
    </source>
</evidence>
<evidence type="ECO:0000313" key="4">
    <source>
        <dbReference type="Proteomes" id="UP000664288"/>
    </source>
</evidence>
<dbReference type="Proteomes" id="UP000664288">
    <property type="component" value="Unassembled WGS sequence"/>
</dbReference>
<feature type="domain" description="VapC50 C-terminal" evidence="2">
    <location>
        <begin position="137"/>
        <end position="190"/>
    </location>
</feature>
<name>A0ABS3J7D6_9HYPH</name>
<reference evidence="3 4" key="1">
    <citation type="submission" date="2021-03" db="EMBL/GenBank/DDBJ databases">
        <title>Whole genome sequence of Jiella sp. MQZ13P-4.</title>
        <authorList>
            <person name="Tuo L."/>
        </authorList>
    </citation>
    <scope>NUCLEOTIDE SEQUENCE [LARGE SCALE GENOMIC DNA]</scope>
    <source>
        <strain evidence="3 4">MQZ13P-4</strain>
    </source>
</reference>
<gene>
    <name evidence="3" type="ORF">J1C47_18185</name>
</gene>
<evidence type="ECO:0000259" key="2">
    <source>
        <dbReference type="Pfam" id="PF26343"/>
    </source>
</evidence>
<dbReference type="InterPro" id="IPR002716">
    <property type="entry name" value="PIN_dom"/>
</dbReference>
<comment type="caution">
    <text evidence="3">The sequence shown here is derived from an EMBL/GenBank/DDBJ whole genome shotgun (WGS) entry which is preliminary data.</text>
</comment>
<dbReference type="EMBL" id="JAFMPY010000022">
    <property type="protein sequence ID" value="MBO0905579.1"/>
    <property type="molecule type" value="Genomic_DNA"/>
</dbReference>
<organism evidence="3 4">
    <name type="scientific">Jiella sonneratiae</name>
    <dbReference type="NCBI Taxonomy" id="2816856"/>
    <lineage>
        <taxon>Bacteria</taxon>
        <taxon>Pseudomonadati</taxon>
        <taxon>Pseudomonadota</taxon>
        <taxon>Alphaproteobacteria</taxon>
        <taxon>Hyphomicrobiales</taxon>
        <taxon>Aurantimonadaceae</taxon>
        <taxon>Jiella</taxon>
    </lineage>
</organism>